<evidence type="ECO:0000313" key="2">
    <source>
        <dbReference type="EMBL" id="QHT71043.1"/>
    </source>
</evidence>
<feature type="domain" description="Secretion system C-terminal sorting" evidence="1">
    <location>
        <begin position="192"/>
        <end position="266"/>
    </location>
</feature>
<dbReference type="EMBL" id="CP048222">
    <property type="protein sequence ID" value="QHT71043.1"/>
    <property type="molecule type" value="Genomic_DNA"/>
</dbReference>
<dbReference type="NCBIfam" id="TIGR04183">
    <property type="entry name" value="Por_Secre_tail"/>
    <property type="match status" value="1"/>
</dbReference>
<gene>
    <name evidence="2" type="ORF">GXP67_32525</name>
</gene>
<organism evidence="2 3">
    <name type="scientific">Rhodocytophaga rosea</name>
    <dbReference type="NCBI Taxonomy" id="2704465"/>
    <lineage>
        <taxon>Bacteria</taxon>
        <taxon>Pseudomonadati</taxon>
        <taxon>Bacteroidota</taxon>
        <taxon>Cytophagia</taxon>
        <taxon>Cytophagales</taxon>
        <taxon>Rhodocytophagaceae</taxon>
        <taxon>Rhodocytophaga</taxon>
    </lineage>
</organism>
<dbReference type="RefSeq" id="WP_162446986.1">
    <property type="nucleotide sequence ID" value="NZ_CP048222.1"/>
</dbReference>
<keyword evidence="3" id="KW-1185">Reference proteome</keyword>
<dbReference type="Pfam" id="PF18962">
    <property type="entry name" value="Por_Secre_tail"/>
    <property type="match status" value="1"/>
</dbReference>
<protein>
    <submittedName>
        <fullName evidence="2">T9SS type A sorting domain-containing protein</fullName>
    </submittedName>
</protein>
<dbReference type="Proteomes" id="UP000480178">
    <property type="component" value="Chromosome"/>
</dbReference>
<name>A0A6C0GU16_9BACT</name>
<sequence length="267" mass="29294">MMDRPTGTSAGQVTLFWSSYTGVSDDPAEWNQLRVAHYKSGQWQSEGPGSGAIAEPGFSYDYGYLTSDAVSTFSPFTFGSLNVFNPLPVELLDLTASPVDKSIRVNWVTANEHNSSHFILQRSADGIRFSDIATIQAAGESKQVRTYTYLDKLPLNGVNYYRLQQVDKDNTSGASKIVSAHISDQVNQKFEVYPNPSDGKQLYIQVPYKGEITVTLLNMAGAEVYAQRTMADGSFASVQPSHSLATGMYVVRVSTGKGTYQQKLLVK</sequence>
<dbReference type="KEGG" id="rhoz:GXP67_32525"/>
<dbReference type="AlphaFoldDB" id="A0A6C0GU16"/>
<accession>A0A6C0GU16</accession>
<evidence type="ECO:0000259" key="1">
    <source>
        <dbReference type="Pfam" id="PF18962"/>
    </source>
</evidence>
<dbReference type="InterPro" id="IPR013783">
    <property type="entry name" value="Ig-like_fold"/>
</dbReference>
<dbReference type="InterPro" id="IPR026444">
    <property type="entry name" value="Secre_tail"/>
</dbReference>
<dbReference type="Gene3D" id="2.60.40.10">
    <property type="entry name" value="Immunoglobulins"/>
    <property type="match status" value="1"/>
</dbReference>
<evidence type="ECO:0000313" key="3">
    <source>
        <dbReference type="Proteomes" id="UP000480178"/>
    </source>
</evidence>
<reference evidence="2 3" key="1">
    <citation type="submission" date="2020-01" db="EMBL/GenBank/DDBJ databases">
        <authorList>
            <person name="Kim M.K."/>
        </authorList>
    </citation>
    <scope>NUCLEOTIDE SEQUENCE [LARGE SCALE GENOMIC DNA]</scope>
    <source>
        <strain evidence="2 3">172606-1</strain>
    </source>
</reference>
<proteinExistence type="predicted"/>